<gene>
    <name evidence="2" type="ORF">ANCCAN_02295</name>
</gene>
<reference evidence="2 3" key="1">
    <citation type="submission" date="2014-10" db="EMBL/GenBank/DDBJ databases">
        <title>Draft genome of the hookworm Ancylostoma caninum.</title>
        <authorList>
            <person name="Mitreva M."/>
        </authorList>
    </citation>
    <scope>NUCLEOTIDE SEQUENCE [LARGE SCALE GENOMIC DNA]</scope>
    <source>
        <strain evidence="2 3">Baltimore</strain>
    </source>
</reference>
<dbReference type="GO" id="GO:0043248">
    <property type="term" value="P:proteasome assembly"/>
    <property type="evidence" value="ECO:0007669"/>
    <property type="project" value="InterPro"/>
</dbReference>
<dbReference type="EMBL" id="JOJR01000012">
    <property type="protein sequence ID" value="RCN51627.1"/>
    <property type="molecule type" value="Genomic_DNA"/>
</dbReference>
<keyword evidence="3" id="KW-1185">Reference proteome</keyword>
<dbReference type="InterPro" id="IPR019538">
    <property type="entry name" value="PSMD5"/>
</dbReference>
<dbReference type="STRING" id="29170.A0A368H8I6"/>
<accession>A0A368H8I6</accession>
<evidence type="ECO:0000256" key="1">
    <source>
        <dbReference type="SAM" id="MobiDB-lite"/>
    </source>
</evidence>
<sequence>MRSASSNDLGSPPEQTEEQATMWTSERFLELRREFLADRTEFKALEILKRMVAIDVNQVDENAWLECKDLISMLLNAIPVATLLETQQIMLLTALETCPPHVVTALAAHLTTHQQVVTPLLNGVAQAVSVAFARRINDPDTYEQVCRFISLGTVSFYWQSYWHQSQVTHNFYKNWNISCQQQKVPSTGSEFIRSTRNSFIVLLIAIQRNLYTPALAPLLKMLVDELSSDDVLVRLAAMDALSDAAIASPDSAAVVNQSGAPQKVRITI</sequence>
<name>A0A368H8I6_ANCCA</name>
<feature type="non-terminal residue" evidence="2">
    <location>
        <position position="268"/>
    </location>
</feature>
<dbReference type="Pfam" id="PF10508">
    <property type="entry name" value="Proteasom_PSMB"/>
    <property type="match status" value="1"/>
</dbReference>
<dbReference type="OrthoDB" id="10250600at2759"/>
<evidence type="ECO:0000313" key="2">
    <source>
        <dbReference type="EMBL" id="RCN51627.1"/>
    </source>
</evidence>
<comment type="caution">
    <text evidence="2">The sequence shown here is derived from an EMBL/GenBank/DDBJ whole genome shotgun (WGS) entry which is preliminary data.</text>
</comment>
<organism evidence="2 3">
    <name type="scientific">Ancylostoma caninum</name>
    <name type="common">Dog hookworm</name>
    <dbReference type="NCBI Taxonomy" id="29170"/>
    <lineage>
        <taxon>Eukaryota</taxon>
        <taxon>Metazoa</taxon>
        <taxon>Ecdysozoa</taxon>
        <taxon>Nematoda</taxon>
        <taxon>Chromadorea</taxon>
        <taxon>Rhabditida</taxon>
        <taxon>Rhabditina</taxon>
        <taxon>Rhabditomorpha</taxon>
        <taxon>Strongyloidea</taxon>
        <taxon>Ancylostomatidae</taxon>
        <taxon>Ancylostomatinae</taxon>
        <taxon>Ancylostoma</taxon>
    </lineage>
</organism>
<proteinExistence type="predicted"/>
<dbReference type="Proteomes" id="UP000252519">
    <property type="component" value="Unassembled WGS sequence"/>
</dbReference>
<feature type="region of interest" description="Disordered" evidence="1">
    <location>
        <begin position="1"/>
        <end position="22"/>
    </location>
</feature>
<dbReference type="AlphaFoldDB" id="A0A368H8I6"/>
<protein>
    <submittedName>
        <fullName evidence="2">Uncharacterized protein</fullName>
    </submittedName>
</protein>
<evidence type="ECO:0000313" key="3">
    <source>
        <dbReference type="Proteomes" id="UP000252519"/>
    </source>
</evidence>